<dbReference type="EMBL" id="JAOEGN010000009">
    <property type="protein sequence ID" value="MCU0105123.1"/>
    <property type="molecule type" value="Genomic_DNA"/>
</dbReference>
<organism evidence="2 3">
    <name type="scientific">Paracholeplasma vituli</name>
    <dbReference type="NCBI Taxonomy" id="69473"/>
    <lineage>
        <taxon>Bacteria</taxon>
        <taxon>Bacillati</taxon>
        <taxon>Mycoplasmatota</taxon>
        <taxon>Mollicutes</taxon>
        <taxon>Acholeplasmatales</taxon>
        <taxon>Acholeplasmataceae</taxon>
        <taxon>Paracholeplasma</taxon>
    </lineage>
</organism>
<dbReference type="Proteomes" id="UP001209076">
    <property type="component" value="Unassembled WGS sequence"/>
</dbReference>
<feature type="chain" id="PRO_5045922307" evidence="1">
    <location>
        <begin position="19"/>
        <end position="440"/>
    </location>
</feature>
<feature type="signal peptide" evidence="1">
    <location>
        <begin position="1"/>
        <end position="18"/>
    </location>
</feature>
<comment type="caution">
    <text evidence="2">The sequence shown here is derived from an EMBL/GenBank/DDBJ whole genome shotgun (WGS) entry which is preliminary data.</text>
</comment>
<dbReference type="SUPFAM" id="SSF75005">
    <property type="entry name" value="Arabinanase/levansucrase/invertase"/>
    <property type="match status" value="1"/>
</dbReference>
<keyword evidence="1" id="KW-0732">Signal</keyword>
<dbReference type="PROSITE" id="PS51257">
    <property type="entry name" value="PROKAR_LIPOPROTEIN"/>
    <property type="match status" value="1"/>
</dbReference>
<gene>
    <name evidence="2" type="ORF">N7603_05580</name>
</gene>
<name>A0ABT2PWM6_9MOLU</name>
<evidence type="ECO:0000313" key="3">
    <source>
        <dbReference type="Proteomes" id="UP001209076"/>
    </source>
</evidence>
<protein>
    <submittedName>
        <fullName evidence="2">Uncharacterized protein</fullName>
    </submittedName>
</protein>
<dbReference type="RefSeq" id="WP_262096391.1">
    <property type="nucleotide sequence ID" value="NZ_JAOEGN010000009.1"/>
</dbReference>
<keyword evidence="3" id="KW-1185">Reference proteome</keyword>
<evidence type="ECO:0000256" key="1">
    <source>
        <dbReference type="SAM" id="SignalP"/>
    </source>
</evidence>
<accession>A0ABT2PWM6</accession>
<reference evidence="3" key="1">
    <citation type="submission" date="2023-07" db="EMBL/GenBank/DDBJ databases">
        <title>Novel Mycoplasma species identified in domestic and wild animals.</title>
        <authorList>
            <person name="Volokhov D.V."/>
            <person name="Furtak V.A."/>
            <person name="Zagorodnyaya T.A."/>
        </authorList>
    </citation>
    <scope>NUCLEOTIDE SEQUENCE [LARGE SCALE GENOMIC DNA]</scope>
    <source>
        <strain evidence="3">92-19</strain>
    </source>
</reference>
<dbReference type="Gene3D" id="2.115.10.20">
    <property type="entry name" value="Glycosyl hydrolase domain, family 43"/>
    <property type="match status" value="1"/>
</dbReference>
<evidence type="ECO:0000313" key="2">
    <source>
        <dbReference type="EMBL" id="MCU0105123.1"/>
    </source>
</evidence>
<dbReference type="InterPro" id="IPR023296">
    <property type="entry name" value="Glyco_hydro_beta-prop_sf"/>
</dbReference>
<proteinExistence type="predicted"/>
<sequence>MKKLFLVFSLLFTGLVLVACNNQTKIDFTTTIPTELTVGQSFTVVAKDSKDVDIASAKLSITVKTGDSLVTVSGLTITGVNPGTVTITITFSDKNTTKSKDFSFTVKAVPVTYGLPVPATGYYMKDADIIQEGTSRYLVYTTNSAAGEEDNVIALRKGTFSAGNGYSYGAENIVLAPSTSGWDQYISSPSIVKGNFTYNSTNYTYLMAYQGTDRANETSFSIGLAVSNNPEGSWVKVGSTPVVEYNRTVYGESYNGYYAPSLVNLNKQSLIRLFFTWADAYGHFAYFVDFDAANLSNIELSGFAMAPNNGNLSTGEDVTMIPNADFAYDAVNHMFYMVKDYSPTPSREPRVATRIELASIAEAELYSAVPGLGWSSLKLFDMFDTPDTQYERLYSATLISDEYGHLISNTLIEIVYTVSDLQADNVDYVFSQKLLSFIYE</sequence>